<protein>
    <submittedName>
        <fullName evidence="3">O-GlcNAcase nagJ</fullName>
        <ecNumber evidence="3">3.2.1.169</ecNumber>
    </submittedName>
</protein>
<reference evidence="3 4" key="1">
    <citation type="submission" date="2019-01" db="EMBL/GenBank/DDBJ databases">
        <authorList>
            <consortium name="Pathogen Informatics"/>
        </authorList>
    </citation>
    <scope>NUCLEOTIDE SEQUENCE [LARGE SCALE GENOMIC DNA]</scope>
    <source>
        <strain evidence="3 4">NCTC10112</strain>
    </source>
</reference>
<dbReference type="GO" id="GO:0102571">
    <property type="term" value="F:[protein]-3-O-(N-acetyl-D-glucosaminyl)-L-serine/L-threonine O-N-acetyl-alpha-D-glucosaminase activity"/>
    <property type="evidence" value="ECO:0007669"/>
    <property type="project" value="UniProtKB-EC"/>
</dbReference>
<sequence length="1271" mass="146517">MKKLIKNFLILGLTAFPATIVMSTKINDKLIQRDIFEDVTKNKNTEEKNYASNFPENEIIYQASHNGAYFRDKQYRGGILSLKIDNKTETFSKGIGVHAGCTITFDLRKHSYDKFSTYYGMDPSQNGSTGAKISFYTSNSDDVNHATWDVLEEDPQEYFYTTNARKVSLNVQNKKFLRITINSLPGKSNSYNHINFAQAMFHKNSVSFSSLDELKTKYSFIKDANFYATSLINVQNAVDYSAIHANNLYKKMFIENIGLKNLLDLIDSNSAYLEAAQWLFNDNEAMELLMTGGNLDNNDNNIGWMRVFENLANLFFHYKTDLSNNTLDPDTNVRLGLIYKKMLISLALTHINDTPNYGFRDFWGSPNSFSDKYYRYETFKTLRLENDEQDQKEYLAELKAIPEAQRKDWQKAHIRRLEEQIAANAWHWKINKAVFDNLPVEYMRWVFNGFYSDSEIKWFNYFARRKHGFNGQISIGGYDFMPYTQADAHTKFYKEFNLFTPTDPKAIAKFAEMDAKYKLTKFGIPNDGKYRFWAAVEVGQVCGGISKHGVSMLASTGHPATVIGQPGHGAYLNYSFNNWNNDTNGKKAIWRIDNNVGGWMVAEKGERMPLNWVRKNINGNNVNYVTLSARATENIDSYIKSQFWVELINRGIVEDSNLNKKEIVLENALQLNKYNYNAWTKLVDVYKASTTKSVENKKQLAKRILEDLRNFPFVYNDLIKKLLNGETDSSLKFDVNVELKKTLELDRSAQNHDTFYHAHITREQASGLLNEDRSQLAAFSFSGPNANKIMINEMYKNSSNTYRYSLDGGNSFTQTQDSEILLNEKEIQKVCTVCGIIVGIMGSSQNFKVVINKQILSQDDYFANNDEGKLSGNKEHLVWSYDKKNWTRFSDDDLRVTKETNIFIKKESYDNNAESDILEYTLNKIADANYPEDIYLTSDNYTGKASNDETKAKNLSMKHLFDGDYTTPWHTNYNDANNDKYIIWNFKKPIDISKLEYIPYKIEHIILEGKIYASNEETEEATEWKEVGSFNWDNNLGFKYFYFDKNETRHLKLTITRTSNGNSRHASARGFNIWTRNLNNNRVLSEKIKISTNSEEIVKENNSINNALNDLNTIWHTKWDKSITDPYVLFELDSIKKITKIKYIPRQDVTSGYITKVKVFVSNDGINFKEIEKEITWENNKSAKEIVFDTPIEAKFIKLANLETNDGHAAAKKFEIFEKLETPNSSNLNAQDNKKLIMLTIGGVIALVVFTLVIALWVVFANKKKALKAKK</sequence>
<proteinExistence type="predicted"/>
<dbReference type="RefSeq" id="WP_022936126.1">
    <property type="nucleotide sequence ID" value="NZ_LR214940.1"/>
</dbReference>
<dbReference type="EMBL" id="LR214940">
    <property type="protein sequence ID" value="VEU55900.1"/>
    <property type="molecule type" value="Genomic_DNA"/>
</dbReference>
<gene>
    <name evidence="3" type="primary">nagJ</name>
    <name evidence="3" type="ORF">NCTC10112_00487</name>
</gene>
<evidence type="ECO:0000256" key="1">
    <source>
        <dbReference type="SAM" id="Phobius"/>
    </source>
</evidence>
<keyword evidence="4" id="KW-1185">Reference proteome</keyword>
<evidence type="ECO:0000259" key="2">
    <source>
        <dbReference type="PROSITE" id="PS50022"/>
    </source>
</evidence>
<dbReference type="Pfam" id="PF08305">
    <property type="entry name" value="NPCBM"/>
    <property type="match status" value="1"/>
</dbReference>
<dbReference type="Proteomes" id="UP000290482">
    <property type="component" value="Chromosome"/>
</dbReference>
<dbReference type="InterPro" id="IPR038637">
    <property type="entry name" value="NPCBM_sf"/>
</dbReference>
<feature type="transmembrane region" description="Helical" evidence="1">
    <location>
        <begin position="1236"/>
        <end position="1261"/>
    </location>
</feature>
<dbReference type="InterPro" id="IPR008979">
    <property type="entry name" value="Galactose-bd-like_sf"/>
</dbReference>
<dbReference type="KEGG" id="mob:NCTC10112_00487"/>
<evidence type="ECO:0000313" key="3">
    <source>
        <dbReference type="EMBL" id="VEU55900.1"/>
    </source>
</evidence>
<dbReference type="EC" id="3.2.1.169" evidence="3"/>
<dbReference type="AlphaFoldDB" id="A0A448ZXC1"/>
<keyword evidence="3" id="KW-0378">Hydrolase</keyword>
<dbReference type="SUPFAM" id="SSF49785">
    <property type="entry name" value="Galactose-binding domain-like"/>
    <property type="match status" value="3"/>
</dbReference>
<dbReference type="Pfam" id="PF00754">
    <property type="entry name" value="F5_F8_type_C"/>
    <property type="match status" value="2"/>
</dbReference>
<dbReference type="PROSITE" id="PS50022">
    <property type="entry name" value="FA58C_3"/>
    <property type="match status" value="1"/>
</dbReference>
<keyword evidence="1" id="KW-0472">Membrane</keyword>
<keyword evidence="1" id="KW-0812">Transmembrane</keyword>
<organism evidence="3 4">
    <name type="scientific">Metamycoplasma orale</name>
    <name type="common">Mycoplasma orale</name>
    <dbReference type="NCBI Taxonomy" id="2121"/>
    <lineage>
        <taxon>Bacteria</taxon>
        <taxon>Bacillati</taxon>
        <taxon>Mycoplasmatota</taxon>
        <taxon>Mycoplasmoidales</taxon>
        <taxon>Metamycoplasmataceae</taxon>
        <taxon>Metamycoplasma</taxon>
    </lineage>
</organism>
<name>A0A448ZXC1_METOS</name>
<dbReference type="Gene3D" id="2.60.120.260">
    <property type="entry name" value="Galactose-binding domain-like"/>
    <property type="match status" value="2"/>
</dbReference>
<keyword evidence="1" id="KW-1133">Transmembrane helix</keyword>
<evidence type="ECO:0000313" key="4">
    <source>
        <dbReference type="Proteomes" id="UP000290482"/>
    </source>
</evidence>
<dbReference type="OrthoDB" id="394925at2"/>
<accession>A0A448ZXC1</accession>
<dbReference type="InterPro" id="IPR013222">
    <property type="entry name" value="Glyco_hyd_98_carb-bd"/>
</dbReference>
<feature type="domain" description="F5/8 type C" evidence="2">
    <location>
        <begin position="1071"/>
        <end position="1219"/>
    </location>
</feature>
<dbReference type="InterPro" id="IPR000421">
    <property type="entry name" value="FA58C"/>
</dbReference>
<keyword evidence="3" id="KW-0326">Glycosidase</keyword>
<dbReference type="Gene3D" id="2.60.120.1060">
    <property type="entry name" value="NPCBM/NEW2 domain"/>
    <property type="match status" value="1"/>
</dbReference>
<dbReference type="SMART" id="SM00776">
    <property type="entry name" value="NPCBM"/>
    <property type="match status" value="1"/>
</dbReference>